<comment type="cofactor">
    <cofactor evidence="1">
        <name>FMN</name>
        <dbReference type="ChEBI" id="CHEBI:58210"/>
    </cofactor>
</comment>
<dbReference type="InterPro" id="IPR017927">
    <property type="entry name" value="FAD-bd_FR_type"/>
</dbReference>
<dbReference type="PRINTS" id="PR00371">
    <property type="entry name" value="FPNCR"/>
</dbReference>
<dbReference type="PRINTS" id="PR00369">
    <property type="entry name" value="FLAVODOXIN"/>
</dbReference>
<evidence type="ECO:0000256" key="5">
    <source>
        <dbReference type="ARBA" id="ARBA00022827"/>
    </source>
</evidence>
<name>A0AAV1HTG5_9CHLO</name>
<dbReference type="Pfam" id="PF00667">
    <property type="entry name" value="FAD_binding_1"/>
    <property type="match status" value="1"/>
</dbReference>
<feature type="domain" description="Flavodoxin-like" evidence="8">
    <location>
        <begin position="1"/>
        <end position="111"/>
    </location>
</feature>
<dbReference type="SUPFAM" id="SSF63380">
    <property type="entry name" value="Riboflavin synthase domain-like"/>
    <property type="match status" value="1"/>
</dbReference>
<dbReference type="Gene3D" id="3.40.50.80">
    <property type="entry name" value="Nucleotide-binding domain of ferredoxin-NADP reductase (FNR) module"/>
    <property type="match status" value="1"/>
</dbReference>
<dbReference type="SUPFAM" id="SSF52343">
    <property type="entry name" value="Ferredoxin reductase-like, C-terminal NADP-linked domain"/>
    <property type="match status" value="1"/>
</dbReference>
<evidence type="ECO:0000256" key="7">
    <source>
        <dbReference type="ARBA" id="ARBA00023002"/>
    </source>
</evidence>
<evidence type="ECO:0000259" key="8">
    <source>
        <dbReference type="PROSITE" id="PS50902"/>
    </source>
</evidence>
<dbReference type="InterPro" id="IPR003097">
    <property type="entry name" value="CysJ-like_FAD-binding"/>
</dbReference>
<reference evidence="10 11" key="1">
    <citation type="submission" date="2023-10" db="EMBL/GenBank/DDBJ databases">
        <authorList>
            <person name="Maclean D."/>
            <person name="Macfadyen A."/>
        </authorList>
    </citation>
    <scope>NUCLEOTIDE SEQUENCE [LARGE SCALE GENOMIC DNA]</scope>
</reference>
<evidence type="ECO:0000256" key="4">
    <source>
        <dbReference type="ARBA" id="ARBA00022643"/>
    </source>
</evidence>
<comment type="cofactor">
    <cofactor evidence="2">
        <name>FAD</name>
        <dbReference type="ChEBI" id="CHEBI:57692"/>
    </cofactor>
</comment>
<dbReference type="InterPro" id="IPR008254">
    <property type="entry name" value="Flavodoxin/NO_synth"/>
</dbReference>
<dbReference type="GO" id="GO:0016491">
    <property type="term" value="F:oxidoreductase activity"/>
    <property type="evidence" value="ECO:0007669"/>
    <property type="project" value="UniProtKB-KW"/>
</dbReference>
<dbReference type="InterPro" id="IPR017938">
    <property type="entry name" value="Riboflavin_synthase-like_b-brl"/>
</dbReference>
<keyword evidence="11" id="KW-1185">Reference proteome</keyword>
<dbReference type="FunFam" id="3.40.50.80:FF:000032">
    <property type="entry name" value="NADPH-dependent diflavin oxidoreductase 1"/>
    <property type="match status" value="1"/>
</dbReference>
<sequence length="592" mass="64476">MDAYDVRLLPEESEVILVASTTGQGELPTNMRTFWRFLLRKNLPPDSLSSVTFAAFGLGDSGYLHYNVAAKKLTRRLQALGAAACVAPGLGDDQHPQGYEVALDPWLAALWPALRARAPLPPGTFEPAPGDVATLLHSKYKVTSCGKAADSNGTCYSASLQLEHAVAAARAFNQVEAAAAGFSGRQNDSATGYGPWRPYMAQLLKNDRVTAHDHFQDTRHIELSLGDSGLTYQPGALLAIMPQQDASAVAAFCRRADLDPAAWVSVEPAQELTDEHSPSVKVRVGDLVAGALDVAGASPRRFFFEVLRDSAADPVEADRLAYFASPDGREALAQYNQREGRTVLQVLEDFPSAGVPLHRLLQIVPRLQPRYFSIASSLAAHPGQVHILAALVDYHTPHRQHKRGVCSAWLAGLRAGLPEAKVPVWIEPGVMRLPPEGTPMIMVGPGTGVAPFRAMLEERGLQMQQGRPAAASHLFFGSRSEQRDYYYRAFWEQCQHSGLLAQDAGLVTAFSRDQDKKVYVQHRIGKHSAALWAALQQGAVVFVCGSASKMPQEVLQAFQRVLKQEAGLKSEGAVKYLKQLEVKGRYITEAWS</sequence>
<evidence type="ECO:0000256" key="3">
    <source>
        <dbReference type="ARBA" id="ARBA00022630"/>
    </source>
</evidence>
<keyword evidence="7" id="KW-0560">Oxidoreductase</keyword>
<keyword evidence="4" id="KW-0288">FMN</keyword>
<dbReference type="GO" id="GO:0010181">
    <property type="term" value="F:FMN binding"/>
    <property type="evidence" value="ECO:0007669"/>
    <property type="project" value="InterPro"/>
</dbReference>
<dbReference type="PROSITE" id="PS51384">
    <property type="entry name" value="FAD_FR"/>
    <property type="match status" value="1"/>
</dbReference>
<dbReference type="EMBL" id="CAUYUE010000001">
    <property type="protein sequence ID" value="CAK0735176.1"/>
    <property type="molecule type" value="Genomic_DNA"/>
</dbReference>
<dbReference type="Gene3D" id="1.20.990.10">
    <property type="entry name" value="NADPH-cytochrome p450 Reductase, Chain A, domain 3"/>
    <property type="match status" value="1"/>
</dbReference>
<comment type="caution">
    <text evidence="10">The sequence shown here is derived from an EMBL/GenBank/DDBJ whole genome shotgun (WGS) entry which is preliminary data.</text>
</comment>
<organism evidence="10 11">
    <name type="scientific">Coccomyxa viridis</name>
    <dbReference type="NCBI Taxonomy" id="1274662"/>
    <lineage>
        <taxon>Eukaryota</taxon>
        <taxon>Viridiplantae</taxon>
        <taxon>Chlorophyta</taxon>
        <taxon>core chlorophytes</taxon>
        <taxon>Trebouxiophyceae</taxon>
        <taxon>Trebouxiophyceae incertae sedis</taxon>
        <taxon>Coccomyxaceae</taxon>
        <taxon>Coccomyxa</taxon>
    </lineage>
</organism>
<evidence type="ECO:0000256" key="2">
    <source>
        <dbReference type="ARBA" id="ARBA00001974"/>
    </source>
</evidence>
<gene>
    <name evidence="10" type="ORF">CVIRNUC_000539</name>
</gene>
<dbReference type="InterPro" id="IPR001709">
    <property type="entry name" value="Flavoprot_Pyr_Nucl_cyt_Rdtase"/>
</dbReference>
<accession>A0AAV1HTG5</accession>
<evidence type="ECO:0000256" key="1">
    <source>
        <dbReference type="ARBA" id="ARBA00001917"/>
    </source>
</evidence>
<dbReference type="Pfam" id="PF00258">
    <property type="entry name" value="Flavodoxin_1"/>
    <property type="match status" value="1"/>
</dbReference>
<dbReference type="InterPro" id="IPR029039">
    <property type="entry name" value="Flavoprotein-like_sf"/>
</dbReference>
<keyword evidence="3" id="KW-0285">Flavoprotein</keyword>
<keyword evidence="6" id="KW-0521">NADP</keyword>
<evidence type="ECO:0000256" key="6">
    <source>
        <dbReference type="ARBA" id="ARBA00022857"/>
    </source>
</evidence>
<dbReference type="PROSITE" id="PS50902">
    <property type="entry name" value="FLAVODOXIN_LIKE"/>
    <property type="match status" value="1"/>
</dbReference>
<keyword evidence="5" id="KW-0274">FAD</keyword>
<dbReference type="GO" id="GO:0050660">
    <property type="term" value="F:flavin adenine dinucleotide binding"/>
    <property type="evidence" value="ECO:0007669"/>
    <property type="project" value="TreeGrafter"/>
</dbReference>
<evidence type="ECO:0000313" key="11">
    <source>
        <dbReference type="Proteomes" id="UP001314263"/>
    </source>
</evidence>
<dbReference type="InterPro" id="IPR039261">
    <property type="entry name" value="FNR_nucleotide-bd"/>
</dbReference>
<evidence type="ECO:0000313" key="10">
    <source>
        <dbReference type="EMBL" id="CAK0735176.1"/>
    </source>
</evidence>
<dbReference type="InterPro" id="IPR023173">
    <property type="entry name" value="NADPH_Cyt_P450_Rdtase_alpha"/>
</dbReference>
<dbReference type="Gene3D" id="2.40.30.10">
    <property type="entry name" value="Translation factors"/>
    <property type="match status" value="1"/>
</dbReference>
<proteinExistence type="predicted"/>
<evidence type="ECO:0008006" key="12">
    <source>
        <dbReference type="Google" id="ProtNLM"/>
    </source>
</evidence>
<dbReference type="Gene3D" id="3.40.50.360">
    <property type="match status" value="1"/>
</dbReference>
<dbReference type="Proteomes" id="UP001314263">
    <property type="component" value="Unassembled WGS sequence"/>
</dbReference>
<protein>
    <recommendedName>
        <fullName evidence="12">NADPH-dependent diflavin oxidoreductase 1</fullName>
    </recommendedName>
</protein>
<dbReference type="Pfam" id="PF00175">
    <property type="entry name" value="NAD_binding_1"/>
    <property type="match status" value="1"/>
</dbReference>
<dbReference type="InterPro" id="IPR001094">
    <property type="entry name" value="Flavdoxin-like"/>
</dbReference>
<dbReference type="InterPro" id="IPR001433">
    <property type="entry name" value="OxRdtase_FAD/NAD-bd"/>
</dbReference>
<evidence type="ECO:0000259" key="9">
    <source>
        <dbReference type="PROSITE" id="PS51384"/>
    </source>
</evidence>
<dbReference type="AlphaFoldDB" id="A0AAV1HTG5"/>
<feature type="domain" description="FAD-binding FR-type" evidence="9">
    <location>
        <begin position="196"/>
        <end position="435"/>
    </location>
</feature>
<dbReference type="GO" id="GO:0005829">
    <property type="term" value="C:cytosol"/>
    <property type="evidence" value="ECO:0007669"/>
    <property type="project" value="TreeGrafter"/>
</dbReference>
<dbReference type="PANTHER" id="PTHR19384:SF10">
    <property type="entry name" value="NADPH-DEPENDENT DIFLAVIN OXIDOREDUCTASE 1"/>
    <property type="match status" value="1"/>
</dbReference>
<dbReference type="PANTHER" id="PTHR19384">
    <property type="entry name" value="NITRIC OXIDE SYNTHASE-RELATED"/>
    <property type="match status" value="1"/>
</dbReference>
<dbReference type="SUPFAM" id="SSF52218">
    <property type="entry name" value="Flavoproteins"/>
    <property type="match status" value="1"/>
</dbReference>